<organism evidence="1">
    <name type="scientific">marine sediment metagenome</name>
    <dbReference type="NCBI Taxonomy" id="412755"/>
    <lineage>
        <taxon>unclassified sequences</taxon>
        <taxon>metagenomes</taxon>
        <taxon>ecological metagenomes</taxon>
    </lineage>
</organism>
<proteinExistence type="predicted"/>
<name>A0A0F9DEN0_9ZZZZ</name>
<evidence type="ECO:0000313" key="1">
    <source>
        <dbReference type="EMBL" id="KKL60114.1"/>
    </source>
</evidence>
<accession>A0A0F9DEN0</accession>
<dbReference type="AlphaFoldDB" id="A0A0F9DEN0"/>
<gene>
    <name evidence="1" type="ORF">LCGC14_2208570</name>
</gene>
<sequence>MTQTVTQQVISNGSRNLVLKYTIAGVPPFGDVTADTLVDISSLDSNIGVGGYRLERASWSLSGMSAKLAWEGATDVDLLQLTNGEGEVDFSEFGGVVNNATVPTGNVVYTTTGFGTAGDGGSIVLEFKKKSRSTAILAEEGEPGTGSMALAGQSIASVFGFYNPIEVGAPAAMAIASDIVVVTNA</sequence>
<dbReference type="EMBL" id="LAZR01029259">
    <property type="protein sequence ID" value="KKL60114.1"/>
    <property type="molecule type" value="Genomic_DNA"/>
</dbReference>
<protein>
    <submittedName>
        <fullName evidence="1">Uncharacterized protein</fullName>
    </submittedName>
</protein>
<reference evidence="1" key="1">
    <citation type="journal article" date="2015" name="Nature">
        <title>Complex archaea that bridge the gap between prokaryotes and eukaryotes.</title>
        <authorList>
            <person name="Spang A."/>
            <person name="Saw J.H."/>
            <person name="Jorgensen S.L."/>
            <person name="Zaremba-Niedzwiedzka K."/>
            <person name="Martijn J."/>
            <person name="Lind A.E."/>
            <person name="van Eijk R."/>
            <person name="Schleper C."/>
            <person name="Guy L."/>
            <person name="Ettema T.J."/>
        </authorList>
    </citation>
    <scope>NUCLEOTIDE SEQUENCE</scope>
</reference>
<comment type="caution">
    <text evidence="1">The sequence shown here is derived from an EMBL/GenBank/DDBJ whole genome shotgun (WGS) entry which is preliminary data.</text>
</comment>